<dbReference type="InterPro" id="IPR018062">
    <property type="entry name" value="HTH_AraC-typ_CS"/>
</dbReference>
<keyword evidence="7" id="KW-1185">Reference proteome</keyword>
<keyword evidence="2" id="KW-0238">DNA-binding</keyword>
<evidence type="ECO:0000259" key="5">
    <source>
        <dbReference type="PROSITE" id="PS01124"/>
    </source>
</evidence>
<keyword evidence="1" id="KW-0805">Transcription regulation</keyword>
<name>A0A4R6J7Y7_9ACTN</name>
<dbReference type="SMART" id="SM00342">
    <property type="entry name" value="HTH_ARAC"/>
    <property type="match status" value="1"/>
</dbReference>
<dbReference type="GO" id="GO:0003700">
    <property type="term" value="F:DNA-binding transcription factor activity"/>
    <property type="evidence" value="ECO:0007669"/>
    <property type="project" value="InterPro"/>
</dbReference>
<sequence>MARRTTGGVPVAVFRRLPGIPPVAVTRLPDQPLTPQPLPGPQTHTHDFLVLLYAHRAGGSFLIDDRAWTVTDGDLFVIAPGQVLTFPQPADRIIEDGWVVFFPADVIRGGAYSWRAHPLLFPFACGADRTQRLRVPPEQRPSWVERISALDSELQTRGTGWSEASLAHLMLVLVAAARLARDVAGELRAADEPLLAAVFDVIEHRFAEPISLADVAGELALTPGHLTTSVRRRTGRTVQQWLTERRMQEARQLLTETDLTVAAIAHRVGFPDASYFIRRFRTEHQITPALWRRR</sequence>
<dbReference type="InterPro" id="IPR003313">
    <property type="entry name" value="AraC-bd"/>
</dbReference>
<dbReference type="InterPro" id="IPR018060">
    <property type="entry name" value="HTH_AraC"/>
</dbReference>
<feature type="domain" description="HTH araC/xylS-type" evidence="5">
    <location>
        <begin position="196"/>
        <end position="294"/>
    </location>
</feature>
<gene>
    <name evidence="6" type="ORF">C8E87_6988</name>
</gene>
<protein>
    <submittedName>
        <fullName evidence="6">AraC family transcriptional regulator</fullName>
    </submittedName>
</protein>
<keyword evidence="4" id="KW-0804">Transcription</keyword>
<dbReference type="Pfam" id="PF02311">
    <property type="entry name" value="AraC_binding"/>
    <property type="match status" value="1"/>
</dbReference>
<dbReference type="Proteomes" id="UP000294901">
    <property type="component" value="Unassembled WGS sequence"/>
</dbReference>
<dbReference type="GO" id="GO:0043565">
    <property type="term" value="F:sequence-specific DNA binding"/>
    <property type="evidence" value="ECO:0007669"/>
    <property type="project" value="InterPro"/>
</dbReference>
<evidence type="ECO:0000256" key="3">
    <source>
        <dbReference type="ARBA" id="ARBA00023159"/>
    </source>
</evidence>
<accession>A0A4R6J7Y7</accession>
<dbReference type="SUPFAM" id="SSF51215">
    <property type="entry name" value="Regulatory protein AraC"/>
    <property type="match status" value="1"/>
</dbReference>
<evidence type="ECO:0000313" key="7">
    <source>
        <dbReference type="Proteomes" id="UP000294901"/>
    </source>
</evidence>
<dbReference type="SUPFAM" id="SSF46689">
    <property type="entry name" value="Homeodomain-like"/>
    <property type="match status" value="1"/>
</dbReference>
<keyword evidence="3" id="KW-0010">Activator</keyword>
<dbReference type="Gene3D" id="1.10.10.60">
    <property type="entry name" value="Homeodomain-like"/>
    <property type="match status" value="1"/>
</dbReference>
<dbReference type="Pfam" id="PF12833">
    <property type="entry name" value="HTH_18"/>
    <property type="match status" value="1"/>
</dbReference>
<evidence type="ECO:0000313" key="6">
    <source>
        <dbReference type="EMBL" id="TDO31562.1"/>
    </source>
</evidence>
<comment type="caution">
    <text evidence="6">The sequence shown here is derived from an EMBL/GenBank/DDBJ whole genome shotgun (WGS) entry which is preliminary data.</text>
</comment>
<evidence type="ECO:0000256" key="1">
    <source>
        <dbReference type="ARBA" id="ARBA00023015"/>
    </source>
</evidence>
<organism evidence="6 7">
    <name type="scientific">Paractinoplanes brasiliensis</name>
    <dbReference type="NCBI Taxonomy" id="52695"/>
    <lineage>
        <taxon>Bacteria</taxon>
        <taxon>Bacillati</taxon>
        <taxon>Actinomycetota</taxon>
        <taxon>Actinomycetes</taxon>
        <taxon>Micromonosporales</taxon>
        <taxon>Micromonosporaceae</taxon>
        <taxon>Paractinoplanes</taxon>
    </lineage>
</organism>
<dbReference type="PANTHER" id="PTHR46796">
    <property type="entry name" value="HTH-TYPE TRANSCRIPTIONAL ACTIVATOR RHAS-RELATED"/>
    <property type="match status" value="1"/>
</dbReference>
<dbReference type="PROSITE" id="PS01124">
    <property type="entry name" value="HTH_ARAC_FAMILY_2"/>
    <property type="match status" value="1"/>
</dbReference>
<dbReference type="InterPro" id="IPR037923">
    <property type="entry name" value="HTH-like"/>
</dbReference>
<dbReference type="InterPro" id="IPR009057">
    <property type="entry name" value="Homeodomain-like_sf"/>
</dbReference>
<dbReference type="InterPro" id="IPR050204">
    <property type="entry name" value="AraC_XylS_family_regulators"/>
</dbReference>
<reference evidence="6 7" key="1">
    <citation type="submission" date="2019-03" db="EMBL/GenBank/DDBJ databases">
        <title>Sequencing the genomes of 1000 actinobacteria strains.</title>
        <authorList>
            <person name="Klenk H.-P."/>
        </authorList>
    </citation>
    <scope>NUCLEOTIDE SEQUENCE [LARGE SCALE GENOMIC DNA]</scope>
    <source>
        <strain evidence="6 7">DSM 43805</strain>
    </source>
</reference>
<evidence type="ECO:0000256" key="4">
    <source>
        <dbReference type="ARBA" id="ARBA00023163"/>
    </source>
</evidence>
<dbReference type="PROSITE" id="PS00041">
    <property type="entry name" value="HTH_ARAC_FAMILY_1"/>
    <property type="match status" value="1"/>
</dbReference>
<proteinExistence type="predicted"/>
<dbReference type="AlphaFoldDB" id="A0A4R6J7Y7"/>
<dbReference type="EMBL" id="SNWR01000002">
    <property type="protein sequence ID" value="TDO31562.1"/>
    <property type="molecule type" value="Genomic_DNA"/>
</dbReference>
<evidence type="ECO:0000256" key="2">
    <source>
        <dbReference type="ARBA" id="ARBA00023125"/>
    </source>
</evidence>